<dbReference type="InterPro" id="IPR002514">
    <property type="entry name" value="Transposase_8"/>
</dbReference>
<dbReference type="GO" id="GO:0004803">
    <property type="term" value="F:transposase activity"/>
    <property type="evidence" value="ECO:0007669"/>
    <property type="project" value="InterPro"/>
</dbReference>
<evidence type="ECO:0000313" key="1">
    <source>
        <dbReference type="EMBL" id="EAY24495.1"/>
    </source>
</evidence>
<dbReference type="eggNOG" id="COG2963">
    <property type="taxonomic scope" value="Bacteria"/>
</dbReference>
<protein>
    <submittedName>
        <fullName evidence="1">Transposase IS3</fullName>
    </submittedName>
</protein>
<dbReference type="AlphaFoldDB" id="A1ZYS1"/>
<dbReference type="Gene3D" id="1.10.10.10">
    <property type="entry name" value="Winged helix-like DNA-binding domain superfamily/Winged helix DNA-binding domain"/>
    <property type="match status" value="1"/>
</dbReference>
<dbReference type="SUPFAM" id="SSF48295">
    <property type="entry name" value="TrpR-like"/>
    <property type="match status" value="1"/>
</dbReference>
<dbReference type="Proteomes" id="UP000004095">
    <property type="component" value="Unassembled WGS sequence"/>
</dbReference>
<dbReference type="InterPro" id="IPR010921">
    <property type="entry name" value="Trp_repressor/repl_initiator"/>
</dbReference>
<sequence length="95" mass="10860">MAKYKKHSASFKAKVALEALKEQKTMAELSSEYKVAASQICKWKQALLELAEGVFASPSKQKKSEEERQKKESLLYEQIGQLQVELTWLKKKVQA</sequence>
<dbReference type="EMBL" id="AAWS01000068">
    <property type="protein sequence ID" value="EAY24495.1"/>
    <property type="molecule type" value="Genomic_DNA"/>
</dbReference>
<dbReference type="Pfam" id="PF01527">
    <property type="entry name" value="HTH_Tnp_1"/>
    <property type="match status" value="1"/>
</dbReference>
<accession>A1ZYS1</accession>
<dbReference type="InterPro" id="IPR036388">
    <property type="entry name" value="WH-like_DNA-bd_sf"/>
</dbReference>
<reference evidence="1 2" key="1">
    <citation type="submission" date="2007-01" db="EMBL/GenBank/DDBJ databases">
        <authorList>
            <person name="Haygood M."/>
            <person name="Podell S."/>
            <person name="Anderson C."/>
            <person name="Hopkinson B."/>
            <person name="Roe K."/>
            <person name="Barbeau K."/>
            <person name="Gaasterland T."/>
            <person name="Ferriera S."/>
            <person name="Johnson J."/>
            <person name="Kravitz S."/>
            <person name="Beeson K."/>
            <person name="Sutton G."/>
            <person name="Rogers Y.-H."/>
            <person name="Friedman R."/>
            <person name="Frazier M."/>
            <person name="Venter J.C."/>
        </authorList>
    </citation>
    <scope>NUCLEOTIDE SEQUENCE [LARGE SCALE GENOMIC DNA]</scope>
    <source>
        <strain evidence="1 2">ATCC 23134</strain>
    </source>
</reference>
<proteinExistence type="predicted"/>
<keyword evidence="2" id="KW-1185">Reference proteome</keyword>
<name>A1ZYS1_MICM2</name>
<evidence type="ECO:0000313" key="2">
    <source>
        <dbReference type="Proteomes" id="UP000004095"/>
    </source>
</evidence>
<dbReference type="GO" id="GO:0043565">
    <property type="term" value="F:sequence-specific DNA binding"/>
    <property type="evidence" value="ECO:0007669"/>
    <property type="project" value="InterPro"/>
</dbReference>
<organism evidence="1 2">
    <name type="scientific">Microscilla marina ATCC 23134</name>
    <dbReference type="NCBI Taxonomy" id="313606"/>
    <lineage>
        <taxon>Bacteria</taxon>
        <taxon>Pseudomonadati</taxon>
        <taxon>Bacteroidota</taxon>
        <taxon>Cytophagia</taxon>
        <taxon>Cytophagales</taxon>
        <taxon>Microscillaceae</taxon>
        <taxon>Microscilla</taxon>
    </lineage>
</organism>
<gene>
    <name evidence="1" type="ORF">M23134_06482</name>
</gene>
<dbReference type="GO" id="GO:0006313">
    <property type="term" value="P:DNA transposition"/>
    <property type="evidence" value="ECO:0007669"/>
    <property type="project" value="InterPro"/>
</dbReference>
<comment type="caution">
    <text evidence="1">The sequence shown here is derived from an EMBL/GenBank/DDBJ whole genome shotgun (WGS) entry which is preliminary data.</text>
</comment>